<dbReference type="InterPro" id="IPR036390">
    <property type="entry name" value="WH_DNA-bd_sf"/>
</dbReference>
<proteinExistence type="predicted"/>
<sequence>MDILESEYSLTEVRAMYEIYHQPNITARQIKEILKVDEGYLSRLIAKLVKKDIINRIKSEENNRIFSLSLTETGEKTFLQLDQRSSEAAAEIIGHLDKGEQIELIQLLAKVKQLLIKK</sequence>
<dbReference type="PROSITE" id="PS50995">
    <property type="entry name" value="HTH_MARR_2"/>
    <property type="match status" value="1"/>
</dbReference>
<evidence type="ECO:0000256" key="3">
    <source>
        <dbReference type="ARBA" id="ARBA00023163"/>
    </source>
</evidence>
<reference evidence="5 6" key="1">
    <citation type="submission" date="2023-07" db="EMBL/GenBank/DDBJ databases">
        <title>Sorghum-associated microbial communities from plants grown in Nebraska, USA.</title>
        <authorList>
            <person name="Schachtman D."/>
        </authorList>
    </citation>
    <scope>NUCLEOTIDE SEQUENCE [LARGE SCALE GENOMIC DNA]</scope>
    <source>
        <strain evidence="5 6">3262</strain>
    </source>
</reference>
<keyword evidence="6" id="KW-1185">Reference proteome</keyword>
<dbReference type="PANTHER" id="PTHR42756">
    <property type="entry name" value="TRANSCRIPTIONAL REGULATOR, MARR"/>
    <property type="match status" value="1"/>
</dbReference>
<dbReference type="Gene3D" id="1.10.10.10">
    <property type="entry name" value="Winged helix-like DNA-binding domain superfamily/Winged helix DNA-binding domain"/>
    <property type="match status" value="1"/>
</dbReference>
<accession>A0ABU1TFQ6</accession>
<evidence type="ECO:0000256" key="2">
    <source>
        <dbReference type="ARBA" id="ARBA00023125"/>
    </source>
</evidence>
<dbReference type="InterPro" id="IPR036388">
    <property type="entry name" value="WH-like_DNA-bd_sf"/>
</dbReference>
<dbReference type="PRINTS" id="PR00598">
    <property type="entry name" value="HTHMARR"/>
</dbReference>
<name>A0ABU1TFQ6_9SPHI</name>
<keyword evidence="1" id="KW-0805">Transcription regulation</keyword>
<dbReference type="InterPro" id="IPR000835">
    <property type="entry name" value="HTH_MarR-typ"/>
</dbReference>
<evidence type="ECO:0000256" key="1">
    <source>
        <dbReference type="ARBA" id="ARBA00023015"/>
    </source>
</evidence>
<organism evidence="5 6">
    <name type="scientific">Mucilaginibacter pocheonensis</name>
    <dbReference type="NCBI Taxonomy" id="398050"/>
    <lineage>
        <taxon>Bacteria</taxon>
        <taxon>Pseudomonadati</taxon>
        <taxon>Bacteroidota</taxon>
        <taxon>Sphingobacteriia</taxon>
        <taxon>Sphingobacteriales</taxon>
        <taxon>Sphingobacteriaceae</taxon>
        <taxon>Mucilaginibacter</taxon>
    </lineage>
</organism>
<keyword evidence="3" id="KW-0804">Transcription</keyword>
<protein>
    <submittedName>
        <fullName evidence="5">DNA-binding MarR family transcriptional regulator</fullName>
    </submittedName>
</protein>
<evidence type="ECO:0000313" key="5">
    <source>
        <dbReference type="EMBL" id="MDR6944238.1"/>
    </source>
</evidence>
<dbReference type="RefSeq" id="WP_310099931.1">
    <property type="nucleotide sequence ID" value="NZ_JAVDUU010000004.1"/>
</dbReference>
<evidence type="ECO:0000259" key="4">
    <source>
        <dbReference type="PROSITE" id="PS50995"/>
    </source>
</evidence>
<dbReference type="Pfam" id="PF01047">
    <property type="entry name" value="MarR"/>
    <property type="match status" value="1"/>
</dbReference>
<dbReference type="PANTHER" id="PTHR42756:SF1">
    <property type="entry name" value="TRANSCRIPTIONAL REPRESSOR OF EMRAB OPERON"/>
    <property type="match status" value="1"/>
</dbReference>
<dbReference type="SMART" id="SM00347">
    <property type="entry name" value="HTH_MARR"/>
    <property type="match status" value="1"/>
</dbReference>
<dbReference type="GO" id="GO:0003677">
    <property type="term" value="F:DNA binding"/>
    <property type="evidence" value="ECO:0007669"/>
    <property type="project" value="UniProtKB-KW"/>
</dbReference>
<evidence type="ECO:0000313" key="6">
    <source>
        <dbReference type="Proteomes" id="UP001247620"/>
    </source>
</evidence>
<keyword evidence="2 5" id="KW-0238">DNA-binding</keyword>
<comment type="caution">
    <text evidence="5">The sequence shown here is derived from an EMBL/GenBank/DDBJ whole genome shotgun (WGS) entry which is preliminary data.</text>
</comment>
<dbReference type="EMBL" id="JAVDUU010000004">
    <property type="protein sequence ID" value="MDR6944238.1"/>
    <property type="molecule type" value="Genomic_DNA"/>
</dbReference>
<gene>
    <name evidence="5" type="ORF">J2W55_004098</name>
</gene>
<feature type="domain" description="HTH marR-type" evidence="4">
    <location>
        <begin position="1"/>
        <end position="113"/>
    </location>
</feature>
<dbReference type="Proteomes" id="UP001247620">
    <property type="component" value="Unassembled WGS sequence"/>
</dbReference>
<dbReference type="SUPFAM" id="SSF46785">
    <property type="entry name" value="Winged helix' DNA-binding domain"/>
    <property type="match status" value="1"/>
</dbReference>